<dbReference type="Pfam" id="PF10551">
    <property type="entry name" value="MULE"/>
    <property type="match status" value="1"/>
</dbReference>
<feature type="domain" description="MULE transposase" evidence="5">
    <location>
        <begin position="194"/>
        <end position="289"/>
    </location>
</feature>
<evidence type="ECO:0000256" key="3">
    <source>
        <dbReference type="ARBA" id="ARBA00022833"/>
    </source>
</evidence>
<keyword evidence="3" id="KW-0862">Zinc</keyword>
<name>A0A225UFR6_9STRA</name>
<keyword evidence="2" id="KW-0863">Zinc-finger</keyword>
<protein>
    <recommendedName>
        <fullName evidence="8">MULE transposase domain-containing protein</fullName>
    </recommendedName>
</protein>
<evidence type="ECO:0008006" key="8">
    <source>
        <dbReference type="Google" id="ProtNLM"/>
    </source>
</evidence>
<keyword evidence="1" id="KW-0479">Metal-binding</keyword>
<reference evidence="7" key="1">
    <citation type="submission" date="2017-03" db="EMBL/GenBank/DDBJ databases">
        <title>Phytopthora megakarya and P. palmivora, two closely related causual agents of cacao black pod achieved similar genome size and gene model numbers by different mechanisms.</title>
        <authorList>
            <person name="Ali S."/>
            <person name="Shao J."/>
            <person name="Larry D.J."/>
            <person name="Kronmiller B."/>
            <person name="Shen D."/>
            <person name="Strem M.D."/>
            <person name="Melnick R.L."/>
            <person name="Guiltinan M.J."/>
            <person name="Tyler B.M."/>
            <person name="Meinhardt L.W."/>
            <person name="Bailey B.A."/>
        </authorList>
    </citation>
    <scope>NUCLEOTIDE SEQUENCE [LARGE SCALE GENOMIC DNA]</scope>
    <source>
        <strain evidence="7">zdho120</strain>
    </source>
</reference>
<evidence type="ECO:0000313" key="7">
    <source>
        <dbReference type="Proteomes" id="UP000198211"/>
    </source>
</evidence>
<keyword evidence="7" id="KW-1185">Reference proteome</keyword>
<evidence type="ECO:0000313" key="6">
    <source>
        <dbReference type="EMBL" id="OWY91868.1"/>
    </source>
</evidence>
<evidence type="ECO:0000256" key="2">
    <source>
        <dbReference type="ARBA" id="ARBA00022771"/>
    </source>
</evidence>
<accession>A0A225UFR6</accession>
<dbReference type="InterPro" id="IPR018289">
    <property type="entry name" value="MULE_transposase_dom"/>
</dbReference>
<evidence type="ECO:0000259" key="5">
    <source>
        <dbReference type="Pfam" id="PF10551"/>
    </source>
</evidence>
<dbReference type="OrthoDB" id="104146at2759"/>
<dbReference type="AlphaFoldDB" id="A0A225UFR6"/>
<evidence type="ECO:0000259" key="4">
    <source>
        <dbReference type="Pfam" id="PF04500"/>
    </source>
</evidence>
<dbReference type="Pfam" id="PF04500">
    <property type="entry name" value="FLYWCH"/>
    <property type="match status" value="1"/>
</dbReference>
<dbReference type="PANTHER" id="PTHR47160">
    <property type="entry name" value="PUTATIVE-RELATED"/>
    <property type="match status" value="1"/>
</dbReference>
<gene>
    <name evidence="6" type="ORF">PHMEG_00039373</name>
</gene>
<comment type="caution">
    <text evidence="6">The sequence shown here is derived from an EMBL/GenBank/DDBJ whole genome shotgun (WGS) entry which is preliminary data.</text>
</comment>
<sequence length="290" mass="32615">MDNIQELCIFKTTVNWDGLAYTKAWSSGRKTAFRCSYYRSIKCKARVDVMSDGSYQNAVPHTRGRPITENASPPVTEDDVPTVVEDVVEEIKAEVDVLAISNLTVVPSKIWEEIREEFMSKKMIRGLTRDQVISRVYSLRIVNLRTSRGSAAVITKGMRHSSSSTTVDNGEVQHILGWGHPALIRLLSYHQTALYLDGTFHCVPSPFYQCIIVMVHDRGSKCFAPCMYSLATNKSERTYWSTLHRVQAATGMTMDVGTVSCDFEKGLINAVGDQFLEADIIRCLFHFKQA</sequence>
<proteinExistence type="predicted"/>
<dbReference type="Proteomes" id="UP000198211">
    <property type="component" value="Unassembled WGS sequence"/>
</dbReference>
<dbReference type="GO" id="GO:0008270">
    <property type="term" value="F:zinc ion binding"/>
    <property type="evidence" value="ECO:0007669"/>
    <property type="project" value="UniProtKB-KW"/>
</dbReference>
<organism evidence="6 7">
    <name type="scientific">Phytophthora megakarya</name>
    <dbReference type="NCBI Taxonomy" id="4795"/>
    <lineage>
        <taxon>Eukaryota</taxon>
        <taxon>Sar</taxon>
        <taxon>Stramenopiles</taxon>
        <taxon>Oomycota</taxon>
        <taxon>Peronosporomycetes</taxon>
        <taxon>Peronosporales</taxon>
        <taxon>Peronosporaceae</taxon>
        <taxon>Phytophthora</taxon>
    </lineage>
</organism>
<evidence type="ECO:0000256" key="1">
    <source>
        <dbReference type="ARBA" id="ARBA00022723"/>
    </source>
</evidence>
<dbReference type="EMBL" id="NBNE01019321">
    <property type="protein sequence ID" value="OWY91868.1"/>
    <property type="molecule type" value="Genomic_DNA"/>
</dbReference>
<feature type="domain" description="FLYWCH-type" evidence="4">
    <location>
        <begin position="16"/>
        <end position="53"/>
    </location>
</feature>
<dbReference type="PANTHER" id="PTHR47160:SF5">
    <property type="entry name" value="MULE TRANSPOSASE DOMAIN-CONTAINING PROTEIN"/>
    <property type="match status" value="1"/>
</dbReference>
<feature type="non-terminal residue" evidence="6">
    <location>
        <position position="290"/>
    </location>
</feature>
<dbReference type="InterPro" id="IPR007588">
    <property type="entry name" value="Znf_FLYWCH"/>
</dbReference>